<proteinExistence type="predicted"/>
<evidence type="ECO:0000313" key="2">
    <source>
        <dbReference type="EMBL" id="VDO39868.1"/>
    </source>
</evidence>
<evidence type="ECO:0000313" key="4">
    <source>
        <dbReference type="WBParaSite" id="HPLM_0001034901-mRNA-1"/>
    </source>
</evidence>
<feature type="region of interest" description="Disordered" evidence="1">
    <location>
        <begin position="115"/>
        <end position="136"/>
    </location>
</feature>
<dbReference type="AlphaFoldDB" id="A0A0N4WHI5"/>
<protein>
    <submittedName>
        <fullName evidence="4">DDE Tnp4 domain-containing protein</fullName>
    </submittedName>
</protein>
<dbReference type="Proteomes" id="UP000268014">
    <property type="component" value="Unassembled WGS sequence"/>
</dbReference>
<dbReference type="Gene3D" id="1.20.58.240">
    <property type="entry name" value="STAT, domain 1"/>
    <property type="match status" value="1"/>
</dbReference>
<accession>A0A0N4WHI5</accession>
<sequence length="178" mass="20073">MNDMRSEWLRRFDVLQNTIRTVNKLFKYIVDCPNKQQWLSHPATALLSPNFISKKFRHAKSTSVLVCIAVYRELGVENDRPGRVRRATVTTTGNIRKDKLLPGLILTLETASGPSCRMEPPLTGRLPSNSGARKTSPTLKNNVVIWDLGKQGRQILSMGRKASHCRDDVPPPLLRICL</sequence>
<gene>
    <name evidence="2" type="ORF">HPLM_LOCUS10341</name>
</gene>
<name>A0A0N4WHI5_HAEPC</name>
<keyword evidence="3" id="KW-1185">Reference proteome</keyword>
<dbReference type="WBParaSite" id="HPLM_0001034901-mRNA-1">
    <property type="protein sequence ID" value="HPLM_0001034901-mRNA-1"/>
    <property type="gene ID" value="HPLM_0001034901"/>
</dbReference>
<reference evidence="2 3" key="2">
    <citation type="submission" date="2018-11" db="EMBL/GenBank/DDBJ databases">
        <authorList>
            <consortium name="Pathogen Informatics"/>
        </authorList>
    </citation>
    <scope>NUCLEOTIDE SEQUENCE [LARGE SCALE GENOMIC DNA]</scope>
    <source>
        <strain evidence="2 3">MHpl1</strain>
    </source>
</reference>
<organism evidence="4">
    <name type="scientific">Haemonchus placei</name>
    <name type="common">Barber's pole worm</name>
    <dbReference type="NCBI Taxonomy" id="6290"/>
    <lineage>
        <taxon>Eukaryota</taxon>
        <taxon>Metazoa</taxon>
        <taxon>Ecdysozoa</taxon>
        <taxon>Nematoda</taxon>
        <taxon>Chromadorea</taxon>
        <taxon>Rhabditida</taxon>
        <taxon>Rhabditina</taxon>
        <taxon>Rhabditomorpha</taxon>
        <taxon>Strongyloidea</taxon>
        <taxon>Trichostrongylidae</taxon>
        <taxon>Haemonchus</taxon>
    </lineage>
</organism>
<dbReference type="EMBL" id="UZAF01017269">
    <property type="protein sequence ID" value="VDO39868.1"/>
    <property type="molecule type" value="Genomic_DNA"/>
</dbReference>
<reference evidence="4" key="1">
    <citation type="submission" date="2017-02" db="UniProtKB">
        <authorList>
            <consortium name="WormBaseParasite"/>
        </authorList>
    </citation>
    <scope>IDENTIFICATION</scope>
</reference>
<feature type="compositionally biased region" description="Polar residues" evidence="1">
    <location>
        <begin position="126"/>
        <end position="136"/>
    </location>
</feature>
<evidence type="ECO:0000256" key="1">
    <source>
        <dbReference type="SAM" id="MobiDB-lite"/>
    </source>
</evidence>
<evidence type="ECO:0000313" key="3">
    <source>
        <dbReference type="Proteomes" id="UP000268014"/>
    </source>
</evidence>